<sequence>MHEMERDAQQENEKANGSTSSNTRASNSWTNPRKRPHSYDPAAQLETTIDEDILRHADKAGDPHSPKRMRVEEWPLKDSDDAAESDNSLRPAHRKLPSSCQKRNSMSSIRPSRFVEGSMNDKVSQRPPSLYIREEEAMEHYAGADMEDVDMEYDAAIESNKPSGMFRFGKAIANAFNSSNVWQGFNGIWKEKEKENRAKPEKDTLKAKAELKYAELKKSGYKGTQNAPARPETQEVPAIKYEDTDDFRRSSFRDSGVDVDDYRSSLDRKDSDQFIVSIEKLMPPPAVTAGRRSASPFSDASAGRRSSIRFHKPSLEGLKRVKSQIHLPSIKKHAEDGPSVPSIETADVAGPGLRSEASKKDIANQYKLSKKVSDLENKLEIARRQLELSIQEAPAIPDLPARIGRKRFVPGALASLPSERLLTPQTRRNDSAANRDNVKAANAVDVYSPTTSTSDKGEEKGKHNANAQNESAEAAKQALWNMRASDIAARNAAARQSKALGADTEIDDVLESEAAKGSSSKKKGGRPRKSQEIKISGIHDPSAVHNRPPKVYARTPRNSPMTNKDEVPPVPAKGTVFDPTSVNQAGIMAMRAIPDSHAPFGKAWDDMKNLRKEYPEATEVELMAYMSSQTVSKKVTDVTSVSHGDRPSSPFLGRPGSVSPMKTRARASKRGISPPPPSLSSAKKFHRDLIMEKLPIPANQKSPHADEEADPSAAKPPIDTISEVPEAARASVNKPLPDIKTNEFEWDDDVF</sequence>
<name>A0A8H6F945_9LECA</name>
<dbReference type="RefSeq" id="XP_037149190.1">
    <property type="nucleotide sequence ID" value="XM_037294502.1"/>
</dbReference>
<keyword evidence="4" id="KW-1185">Reference proteome</keyword>
<dbReference type="GeneID" id="59331991"/>
<feature type="compositionally biased region" description="Basic and acidic residues" evidence="2">
    <location>
        <begin position="1"/>
        <end position="14"/>
    </location>
</feature>
<accession>A0A8H6F945</accession>
<reference evidence="3 4" key="1">
    <citation type="journal article" date="2020" name="Genomics">
        <title>Complete, high-quality genomes from long-read metagenomic sequencing of two wolf lichen thalli reveals enigmatic genome architecture.</title>
        <authorList>
            <person name="McKenzie S.K."/>
            <person name="Walston R.F."/>
            <person name="Allen J.L."/>
        </authorList>
    </citation>
    <scope>NUCLEOTIDE SEQUENCE [LARGE SCALE GENOMIC DNA]</scope>
    <source>
        <strain evidence="3">WasteWater1</strain>
    </source>
</reference>
<evidence type="ECO:0000256" key="2">
    <source>
        <dbReference type="SAM" id="MobiDB-lite"/>
    </source>
</evidence>
<protein>
    <recommendedName>
        <fullName evidence="5">Nuclear RNA binding protein</fullName>
    </recommendedName>
</protein>
<feature type="compositionally biased region" description="Polar residues" evidence="2">
    <location>
        <begin position="98"/>
        <end position="109"/>
    </location>
</feature>
<feature type="region of interest" description="Disordered" evidence="2">
    <location>
        <begin position="332"/>
        <end position="356"/>
    </location>
</feature>
<keyword evidence="1" id="KW-0175">Coiled coil</keyword>
<evidence type="ECO:0000256" key="1">
    <source>
        <dbReference type="SAM" id="Coils"/>
    </source>
</evidence>
<organism evidence="3 4">
    <name type="scientific">Letharia lupina</name>
    <dbReference type="NCBI Taxonomy" id="560253"/>
    <lineage>
        <taxon>Eukaryota</taxon>
        <taxon>Fungi</taxon>
        <taxon>Dikarya</taxon>
        <taxon>Ascomycota</taxon>
        <taxon>Pezizomycotina</taxon>
        <taxon>Lecanoromycetes</taxon>
        <taxon>OSLEUM clade</taxon>
        <taxon>Lecanoromycetidae</taxon>
        <taxon>Lecanorales</taxon>
        <taxon>Lecanorineae</taxon>
        <taxon>Parmeliaceae</taxon>
        <taxon>Letharia</taxon>
    </lineage>
</organism>
<dbReference type="Proteomes" id="UP000593566">
    <property type="component" value="Unassembled WGS sequence"/>
</dbReference>
<feature type="region of interest" description="Disordered" evidence="2">
    <location>
        <begin position="1"/>
        <end position="109"/>
    </location>
</feature>
<feature type="region of interest" description="Disordered" evidence="2">
    <location>
        <begin position="634"/>
        <end position="751"/>
    </location>
</feature>
<feature type="compositionally biased region" description="Low complexity" evidence="2">
    <location>
        <begin position="464"/>
        <end position="474"/>
    </location>
</feature>
<evidence type="ECO:0000313" key="3">
    <source>
        <dbReference type="EMBL" id="KAF6219755.1"/>
    </source>
</evidence>
<proteinExistence type="predicted"/>
<comment type="caution">
    <text evidence="3">The sequence shown here is derived from an EMBL/GenBank/DDBJ whole genome shotgun (WGS) entry which is preliminary data.</text>
</comment>
<evidence type="ECO:0000313" key="4">
    <source>
        <dbReference type="Proteomes" id="UP000593566"/>
    </source>
</evidence>
<feature type="compositionally biased region" description="Basic residues" evidence="2">
    <location>
        <begin position="519"/>
        <end position="528"/>
    </location>
</feature>
<dbReference type="EMBL" id="JACCJB010000018">
    <property type="protein sequence ID" value="KAF6219755.1"/>
    <property type="molecule type" value="Genomic_DNA"/>
</dbReference>
<feature type="compositionally biased region" description="Polar residues" evidence="2">
    <location>
        <begin position="423"/>
        <end position="434"/>
    </location>
</feature>
<dbReference type="AlphaFoldDB" id="A0A8H6F945"/>
<evidence type="ECO:0008006" key="5">
    <source>
        <dbReference type="Google" id="ProtNLM"/>
    </source>
</evidence>
<feature type="region of interest" description="Disordered" evidence="2">
    <location>
        <begin position="511"/>
        <end position="576"/>
    </location>
</feature>
<feature type="coiled-coil region" evidence="1">
    <location>
        <begin position="365"/>
        <end position="392"/>
    </location>
</feature>
<feature type="region of interest" description="Disordered" evidence="2">
    <location>
        <begin position="286"/>
        <end position="313"/>
    </location>
</feature>
<feature type="compositionally biased region" description="Basic and acidic residues" evidence="2">
    <location>
        <begin position="52"/>
        <end position="80"/>
    </location>
</feature>
<feature type="region of interest" description="Disordered" evidence="2">
    <location>
        <begin position="220"/>
        <end position="242"/>
    </location>
</feature>
<feature type="compositionally biased region" description="Polar residues" evidence="2">
    <location>
        <begin position="15"/>
        <end position="31"/>
    </location>
</feature>
<gene>
    <name evidence="3" type="ORF">HO133_003580</name>
</gene>
<feature type="region of interest" description="Disordered" evidence="2">
    <location>
        <begin position="419"/>
        <end position="474"/>
    </location>
</feature>